<reference evidence="1 2" key="1">
    <citation type="submission" date="2021-03" db="EMBL/GenBank/DDBJ databases">
        <title>Antimicrobial resistance genes in bacteria isolated from Japanese honey, and their potential for conferring macrolide and lincosamide resistance in the American foulbrood pathogen Paenibacillus larvae.</title>
        <authorList>
            <person name="Okamoto M."/>
            <person name="Kumagai M."/>
            <person name="Kanamori H."/>
            <person name="Takamatsu D."/>
        </authorList>
    </citation>
    <scope>NUCLEOTIDE SEQUENCE [LARGE SCALE GENOMIC DNA]</scope>
    <source>
        <strain evidence="1 2">J42TS3</strain>
    </source>
</reference>
<dbReference type="SUPFAM" id="SSF52402">
    <property type="entry name" value="Adenine nucleotide alpha hydrolases-like"/>
    <property type="match status" value="1"/>
</dbReference>
<protein>
    <recommendedName>
        <fullName evidence="3">ATPase</fullName>
    </recommendedName>
</protein>
<comment type="caution">
    <text evidence="1">The sequence shown here is derived from an EMBL/GenBank/DDBJ whole genome shotgun (WGS) entry which is preliminary data.</text>
</comment>
<sequence>MNKFKLIGSYEGKEIITNYENGLEIVRVPLITNEGFLGYGIGRVTENMLAIGICPTEDGIDIMALATLVYLADTRISRIVNSQDSWTREIMIELPVKEVNSWNSARDDLKRMLNFLTGDKWEIVFTKRNITFEELVSRTVKKEQEFEVVSLFSGGMDSLISTINYLEDNKKLLLISHAGEGFTKNAQKNILKVLEEKYSKNKPLQLDLWMVFGKEIIPNGYIDNTTRSRSFLFIALAIFVISGLPEVHKLVVPENGLIALNVPLDNLRVGSHSTKTTHPYYLGIWNEVLGKLKFSITVENPYWNRTKGEMTAECKNKELLFELITQSVSCSSPGKARWEGLPPQHCGFCVPCLIRRAAMHKAFGTGNDGTRYTKKDVRELLNNHATGRGIQLRSFELAIDRLKKQPGLEKLLIHKPGPLPKDQAYLERLADVYRRGVLEVDSFIQASLSNEVENDDL</sequence>
<gene>
    <name evidence="1" type="ORF">J42TS3_08250</name>
</gene>
<evidence type="ECO:0000313" key="1">
    <source>
        <dbReference type="EMBL" id="GIP51790.1"/>
    </source>
</evidence>
<dbReference type="InterPro" id="IPR049676">
    <property type="entry name" value="QatC"/>
</dbReference>
<evidence type="ECO:0000313" key="2">
    <source>
        <dbReference type="Proteomes" id="UP000679992"/>
    </source>
</evidence>
<dbReference type="Proteomes" id="UP000679992">
    <property type="component" value="Unassembled WGS sequence"/>
</dbReference>
<dbReference type="EMBL" id="BOSL01000002">
    <property type="protein sequence ID" value="GIP51790.1"/>
    <property type="molecule type" value="Genomic_DNA"/>
</dbReference>
<keyword evidence="2" id="KW-1185">Reference proteome</keyword>
<evidence type="ECO:0008006" key="3">
    <source>
        <dbReference type="Google" id="ProtNLM"/>
    </source>
</evidence>
<proteinExistence type="predicted"/>
<dbReference type="NCBIfam" id="NF041925">
    <property type="entry name" value="QatC"/>
    <property type="match status" value="1"/>
</dbReference>
<dbReference type="RefSeq" id="WP_213653870.1">
    <property type="nucleotide sequence ID" value="NZ_BOSL01000002.1"/>
</dbReference>
<accession>A0ABQ4M8P5</accession>
<dbReference type="InterPro" id="IPR014729">
    <property type="entry name" value="Rossmann-like_a/b/a_fold"/>
</dbReference>
<organism evidence="1 2">
    <name type="scientific">Paenibacillus vini</name>
    <dbReference type="NCBI Taxonomy" id="1476024"/>
    <lineage>
        <taxon>Bacteria</taxon>
        <taxon>Bacillati</taxon>
        <taxon>Bacillota</taxon>
        <taxon>Bacilli</taxon>
        <taxon>Bacillales</taxon>
        <taxon>Paenibacillaceae</taxon>
        <taxon>Paenibacillus</taxon>
    </lineage>
</organism>
<dbReference type="Gene3D" id="3.40.50.620">
    <property type="entry name" value="HUPs"/>
    <property type="match status" value="1"/>
</dbReference>
<name>A0ABQ4M8P5_9BACL</name>